<evidence type="ECO:0000256" key="1">
    <source>
        <dbReference type="SAM" id="MobiDB-lite"/>
    </source>
</evidence>
<proteinExistence type="predicted"/>
<reference evidence="2" key="1">
    <citation type="submission" date="2023-06" db="EMBL/GenBank/DDBJ databases">
        <title>Genome sequence of Nocardioides sp. SOB44.</title>
        <authorList>
            <person name="Zhang G."/>
        </authorList>
    </citation>
    <scope>NUCLEOTIDE SEQUENCE</scope>
    <source>
        <strain evidence="2">SOB44</strain>
    </source>
</reference>
<evidence type="ECO:0000313" key="2">
    <source>
        <dbReference type="EMBL" id="MDO3397004.1"/>
    </source>
</evidence>
<sequence length="131" mass="14091">MTSKTPWNREREPQRTDASGKAVDESGRPARSAFGREITWTDIDEAMKPRPGHVLDEALAGGTSPTEQDFRDVGLSESDAKAAATGLSGGRFLSFEDACLSTAIFGPSKAVGLDETKMRERARRFATITGA</sequence>
<keyword evidence="3" id="KW-1185">Reference proteome</keyword>
<dbReference type="Proteomes" id="UP001168363">
    <property type="component" value="Unassembled WGS sequence"/>
</dbReference>
<name>A0ABT8TUH2_9ACTN</name>
<gene>
    <name evidence="2" type="ORF">QWJ41_14855</name>
</gene>
<evidence type="ECO:0000313" key="3">
    <source>
        <dbReference type="Proteomes" id="UP001168363"/>
    </source>
</evidence>
<dbReference type="EMBL" id="JAULSC010000016">
    <property type="protein sequence ID" value="MDO3397004.1"/>
    <property type="molecule type" value="Genomic_DNA"/>
</dbReference>
<comment type="caution">
    <text evidence="2">The sequence shown here is derived from an EMBL/GenBank/DDBJ whole genome shotgun (WGS) entry which is preliminary data.</text>
</comment>
<organism evidence="2 3">
    <name type="scientific">Nocardioides cremeus</name>
    <dbReference type="NCBI Taxonomy" id="3058044"/>
    <lineage>
        <taxon>Bacteria</taxon>
        <taxon>Bacillati</taxon>
        <taxon>Actinomycetota</taxon>
        <taxon>Actinomycetes</taxon>
        <taxon>Propionibacteriales</taxon>
        <taxon>Nocardioidaceae</taxon>
        <taxon>Nocardioides</taxon>
    </lineage>
</organism>
<feature type="region of interest" description="Disordered" evidence="1">
    <location>
        <begin position="1"/>
        <end position="33"/>
    </location>
</feature>
<accession>A0ABT8TUH2</accession>
<dbReference type="RefSeq" id="WP_302709184.1">
    <property type="nucleotide sequence ID" value="NZ_JAULSC010000016.1"/>
</dbReference>
<protein>
    <submittedName>
        <fullName evidence="2">Uncharacterized protein</fullName>
    </submittedName>
</protein>